<dbReference type="AlphaFoldDB" id="A0A086ZEK5"/>
<dbReference type="SUPFAM" id="SSF143120">
    <property type="entry name" value="YefM-like"/>
    <property type="match status" value="1"/>
</dbReference>
<comment type="function">
    <text evidence="2">Antitoxin component of a type II toxin-antitoxin (TA) system.</text>
</comment>
<dbReference type="Gene3D" id="3.40.1620.10">
    <property type="entry name" value="YefM-like domain"/>
    <property type="match status" value="1"/>
</dbReference>
<dbReference type="OrthoDB" id="9802003at2"/>
<dbReference type="Proteomes" id="UP000029096">
    <property type="component" value="Unassembled WGS sequence"/>
</dbReference>
<comment type="similarity">
    <text evidence="1 2">Belongs to the phD/YefM antitoxin family.</text>
</comment>
<dbReference type="RefSeq" id="WP_033521525.1">
    <property type="nucleotide sequence ID" value="NZ_JDUS01000008.1"/>
</dbReference>
<dbReference type="STRING" id="1437606.BBOH_1214"/>
<dbReference type="eggNOG" id="COG2161">
    <property type="taxonomic scope" value="Bacteria"/>
</dbReference>
<dbReference type="Pfam" id="PF02604">
    <property type="entry name" value="PhdYeFM_antitox"/>
    <property type="match status" value="1"/>
</dbReference>
<accession>A0A086ZEK5</accession>
<keyword evidence="4" id="KW-1185">Reference proteome</keyword>
<dbReference type="InterPro" id="IPR006442">
    <property type="entry name" value="Antitoxin_Phd/YefM"/>
</dbReference>
<evidence type="ECO:0000313" key="4">
    <source>
        <dbReference type="Proteomes" id="UP000029096"/>
    </source>
</evidence>
<sequence length="87" mass="9806">MDTYTPTAARKNLYQILKDVNVHRRPVVISPARGNKDEEAVVVNRADWNSIVETLYLESTGTLSAVEKRRADNSGTTDIDDIDWDTL</sequence>
<protein>
    <recommendedName>
        <fullName evidence="2">Antitoxin</fullName>
    </recommendedName>
</protein>
<evidence type="ECO:0000256" key="2">
    <source>
        <dbReference type="RuleBase" id="RU362080"/>
    </source>
</evidence>
<name>A0A086ZEK5_9BIFI</name>
<comment type="caution">
    <text evidence="3">The sequence shown here is derived from an EMBL/GenBank/DDBJ whole genome shotgun (WGS) entry which is preliminary data.</text>
</comment>
<organism evidence="3 4">
    <name type="scientific">Bifidobacterium bohemicum DSM 22767</name>
    <dbReference type="NCBI Taxonomy" id="1437606"/>
    <lineage>
        <taxon>Bacteria</taxon>
        <taxon>Bacillati</taxon>
        <taxon>Actinomycetota</taxon>
        <taxon>Actinomycetes</taxon>
        <taxon>Bifidobacteriales</taxon>
        <taxon>Bifidobacteriaceae</taxon>
        <taxon>Bifidobacterium</taxon>
    </lineage>
</organism>
<evidence type="ECO:0000313" key="3">
    <source>
        <dbReference type="EMBL" id="KFI44955.1"/>
    </source>
</evidence>
<dbReference type="InterPro" id="IPR036165">
    <property type="entry name" value="YefM-like_sf"/>
</dbReference>
<dbReference type="EMBL" id="JGYP01000004">
    <property type="protein sequence ID" value="KFI44955.1"/>
    <property type="molecule type" value="Genomic_DNA"/>
</dbReference>
<gene>
    <name evidence="3" type="ORF">BBOH_1214</name>
</gene>
<evidence type="ECO:0000256" key="1">
    <source>
        <dbReference type="ARBA" id="ARBA00009981"/>
    </source>
</evidence>
<reference evidence="3 4" key="1">
    <citation type="submission" date="2014-03" db="EMBL/GenBank/DDBJ databases">
        <title>Genomics of Bifidobacteria.</title>
        <authorList>
            <person name="Ventura M."/>
            <person name="Milani C."/>
            <person name="Lugli G.A."/>
        </authorList>
    </citation>
    <scope>NUCLEOTIDE SEQUENCE [LARGE SCALE GENOMIC DNA]</scope>
    <source>
        <strain evidence="3 4">DSM 22767</strain>
    </source>
</reference>
<proteinExistence type="inferred from homology"/>